<protein>
    <submittedName>
        <fullName evidence="1">Uncharacterized protein</fullName>
    </submittedName>
</protein>
<keyword evidence="2" id="KW-1185">Reference proteome</keyword>
<evidence type="ECO:0000313" key="2">
    <source>
        <dbReference type="Proteomes" id="UP000790377"/>
    </source>
</evidence>
<name>A0ACB7ZQ53_9AGAM</name>
<gene>
    <name evidence="1" type="ORF">BJ138DRAFT_1021016</name>
</gene>
<evidence type="ECO:0000313" key="1">
    <source>
        <dbReference type="EMBL" id="KAH7903195.1"/>
    </source>
</evidence>
<dbReference type="EMBL" id="MU269135">
    <property type="protein sequence ID" value="KAH7903195.1"/>
    <property type="molecule type" value="Genomic_DNA"/>
</dbReference>
<comment type="caution">
    <text evidence="1">The sequence shown here is derived from an EMBL/GenBank/DDBJ whole genome shotgun (WGS) entry which is preliminary data.</text>
</comment>
<proteinExistence type="predicted"/>
<reference evidence="1" key="1">
    <citation type="journal article" date="2021" name="New Phytol.">
        <title>Evolutionary innovations through gain and loss of genes in the ectomycorrhizal Boletales.</title>
        <authorList>
            <person name="Wu G."/>
            <person name="Miyauchi S."/>
            <person name="Morin E."/>
            <person name="Kuo A."/>
            <person name="Drula E."/>
            <person name="Varga T."/>
            <person name="Kohler A."/>
            <person name="Feng B."/>
            <person name="Cao Y."/>
            <person name="Lipzen A."/>
            <person name="Daum C."/>
            <person name="Hundley H."/>
            <person name="Pangilinan J."/>
            <person name="Johnson J."/>
            <person name="Barry K."/>
            <person name="LaButti K."/>
            <person name="Ng V."/>
            <person name="Ahrendt S."/>
            <person name="Min B."/>
            <person name="Choi I.G."/>
            <person name="Park H."/>
            <person name="Plett J.M."/>
            <person name="Magnuson J."/>
            <person name="Spatafora J.W."/>
            <person name="Nagy L.G."/>
            <person name="Henrissat B."/>
            <person name="Grigoriev I.V."/>
            <person name="Yang Z.L."/>
            <person name="Xu J."/>
            <person name="Martin F.M."/>
        </authorList>
    </citation>
    <scope>NUCLEOTIDE SEQUENCE</scope>
    <source>
        <strain evidence="1">ATCC 28755</strain>
    </source>
</reference>
<sequence length="67" mass="7547">QELKATHSRNARIHGMKCVTKAFIAYVAMQARFALTSAQILSCLDLITDLERLTDLLDNPEEKDEVV</sequence>
<feature type="non-terminal residue" evidence="1">
    <location>
        <position position="1"/>
    </location>
</feature>
<dbReference type="Proteomes" id="UP000790377">
    <property type="component" value="Unassembled WGS sequence"/>
</dbReference>
<accession>A0ACB7ZQ53</accession>
<organism evidence="1 2">
    <name type="scientific">Hygrophoropsis aurantiaca</name>
    <dbReference type="NCBI Taxonomy" id="72124"/>
    <lineage>
        <taxon>Eukaryota</taxon>
        <taxon>Fungi</taxon>
        <taxon>Dikarya</taxon>
        <taxon>Basidiomycota</taxon>
        <taxon>Agaricomycotina</taxon>
        <taxon>Agaricomycetes</taxon>
        <taxon>Agaricomycetidae</taxon>
        <taxon>Boletales</taxon>
        <taxon>Coniophorineae</taxon>
        <taxon>Hygrophoropsidaceae</taxon>
        <taxon>Hygrophoropsis</taxon>
    </lineage>
</organism>